<keyword evidence="9" id="KW-0418">Kinase</keyword>
<evidence type="ECO:0000256" key="4">
    <source>
        <dbReference type="ARBA" id="ARBA00011962"/>
    </source>
</evidence>
<evidence type="ECO:0000256" key="11">
    <source>
        <dbReference type="ARBA" id="ARBA00023056"/>
    </source>
</evidence>
<keyword evidence="10" id="KW-0067">ATP-binding</keyword>
<evidence type="ECO:0000313" key="16">
    <source>
        <dbReference type="EMBL" id="KAA1418096.1"/>
    </source>
</evidence>
<dbReference type="Gene3D" id="3.90.1200.10">
    <property type="match status" value="1"/>
</dbReference>
<reference evidence="16 17" key="1">
    <citation type="submission" date="2019-09" db="EMBL/GenBank/DDBJ databases">
        <title>Mumia zhuanghuii sp. nov. isolated from the intestinal contents of plateau pika (Ochotona curzoniae) in the Qinghai-Tibet plateau of China.</title>
        <authorList>
            <person name="Tian Z."/>
        </authorList>
    </citation>
    <scope>NUCLEOTIDE SEQUENCE [LARGE SCALE GENOMIC DNA]</scope>
    <source>
        <strain evidence="17">350</strain>
    </source>
</reference>
<keyword evidence="6" id="KW-0321">Glycogen metabolism</keyword>
<dbReference type="EC" id="2.7.1.175" evidence="4"/>
<dbReference type="SUPFAM" id="SSF56112">
    <property type="entry name" value="Protein kinase-like (PK-like)"/>
    <property type="match status" value="1"/>
</dbReference>
<dbReference type="GO" id="GO:0005524">
    <property type="term" value="F:ATP binding"/>
    <property type="evidence" value="ECO:0007669"/>
    <property type="project" value="UniProtKB-KW"/>
</dbReference>
<dbReference type="UniPathway" id="UPA00164"/>
<keyword evidence="8" id="KW-0547">Nucleotide-binding</keyword>
<dbReference type="AlphaFoldDB" id="A0A5Q6RJ39"/>
<dbReference type="GO" id="GO:0005978">
    <property type="term" value="P:glycogen biosynthetic process"/>
    <property type="evidence" value="ECO:0007669"/>
    <property type="project" value="UniProtKB-UniPathway"/>
</dbReference>
<comment type="caution">
    <text evidence="16">The sequence shown here is derived from an EMBL/GenBank/DDBJ whole genome shotgun (WGS) entry which is preliminary data.</text>
</comment>
<evidence type="ECO:0000256" key="2">
    <source>
        <dbReference type="ARBA" id="ARBA00006219"/>
    </source>
</evidence>
<evidence type="ECO:0000256" key="13">
    <source>
        <dbReference type="ARBA" id="ARBA00031251"/>
    </source>
</evidence>
<evidence type="ECO:0000256" key="12">
    <source>
        <dbReference type="ARBA" id="ARBA00023277"/>
    </source>
</evidence>
<dbReference type="Proteomes" id="UP000307768">
    <property type="component" value="Unassembled WGS sequence"/>
</dbReference>
<evidence type="ECO:0000313" key="17">
    <source>
        <dbReference type="Proteomes" id="UP000307768"/>
    </source>
</evidence>
<gene>
    <name evidence="16" type="ORF">FE697_019790</name>
</gene>
<sequence length="482" mass="51977">MAGDRTHDLLDYIVRQRWFAGEGAGWQVVRVEPLAWLSNPASGLGVRFELVTVDGPGGTQTYNVPLAYRDEPVEANAYGLVGTASLGADEMAADVYVYDALHDPLARQVLMRGFFEDSPAPSESTGRDPDTVYVSHLPHDEDGALVIDVDSESVLLAVEQSNTSMVVAETAMLKVFRKVVDGRNPDVEIHDALAGPGDDAIAALWGWISATPSGGSASYDLAMLQRFLRTASNGWESARASVRDLLAEPGLEPEAAGGDFAGESVRLGETVRFVHTLMAERLPTAEWGAAELSALADRLDARLDHLAGRVDEIERYAGAARDVYARLRTLDGPVAAQRVHGDLHLGQTLRTTAGWKLIDFEGEPAAALEDRVALDTVWRDVAGVTRSFDYAANSYLLQTGTTGDAEVAQARAWVARNRAAFLAGYGDGHDHEAARPAGGDTVATALLAAYEVDKALYEYVYELDHRPDWAAIPMTMLDQLLG</sequence>
<feature type="domain" description="Maltokinase N-terminal cap" evidence="15">
    <location>
        <begin position="12"/>
        <end position="103"/>
    </location>
</feature>
<dbReference type="Pfam" id="PF18085">
    <property type="entry name" value="Mak_N_cap"/>
    <property type="match status" value="1"/>
</dbReference>
<evidence type="ECO:0000256" key="14">
    <source>
        <dbReference type="ARBA" id="ARBA00049067"/>
    </source>
</evidence>
<protein>
    <recommendedName>
        <fullName evidence="5">Maltokinase</fullName>
        <ecNumber evidence="4">2.7.1.175</ecNumber>
    </recommendedName>
    <alternativeName>
        <fullName evidence="13">Maltose-1-phosphate synthase</fullName>
    </alternativeName>
</protein>
<keyword evidence="7 16" id="KW-0808">Transferase</keyword>
<evidence type="ECO:0000256" key="1">
    <source>
        <dbReference type="ARBA" id="ARBA00004964"/>
    </source>
</evidence>
<accession>A0A5Q6RJ39</accession>
<comment type="subunit">
    <text evidence="3">Monomer.</text>
</comment>
<evidence type="ECO:0000256" key="6">
    <source>
        <dbReference type="ARBA" id="ARBA00022600"/>
    </source>
</evidence>
<dbReference type="OrthoDB" id="3787729at2"/>
<dbReference type="EMBL" id="VDFQ02000007">
    <property type="protein sequence ID" value="KAA1418096.1"/>
    <property type="molecule type" value="Genomic_DNA"/>
</dbReference>
<evidence type="ECO:0000256" key="5">
    <source>
        <dbReference type="ARBA" id="ARBA00013882"/>
    </source>
</evidence>
<evidence type="ECO:0000256" key="10">
    <source>
        <dbReference type="ARBA" id="ARBA00022840"/>
    </source>
</evidence>
<dbReference type="GO" id="GO:0016301">
    <property type="term" value="F:kinase activity"/>
    <property type="evidence" value="ECO:0007669"/>
    <property type="project" value="UniProtKB-KW"/>
</dbReference>
<comment type="pathway">
    <text evidence="1">Glycan biosynthesis; glycogen biosynthesis.</text>
</comment>
<dbReference type="InterPro" id="IPR011009">
    <property type="entry name" value="Kinase-like_dom_sf"/>
</dbReference>
<dbReference type="InterPro" id="IPR040999">
    <property type="entry name" value="Mak_N_cap"/>
</dbReference>
<proteinExistence type="inferred from homology"/>
<comment type="catalytic activity">
    <reaction evidence="14">
        <text>D-maltose + ATP = alpha-maltose 1-phosphate + ADP + H(+)</text>
        <dbReference type="Rhea" id="RHEA:31915"/>
        <dbReference type="ChEBI" id="CHEBI:15378"/>
        <dbReference type="ChEBI" id="CHEBI:17306"/>
        <dbReference type="ChEBI" id="CHEBI:30616"/>
        <dbReference type="ChEBI" id="CHEBI:63576"/>
        <dbReference type="ChEBI" id="CHEBI:456216"/>
        <dbReference type="EC" id="2.7.1.175"/>
    </reaction>
</comment>
<keyword evidence="11" id="KW-0320">Glycogen biosynthesis</keyword>
<name>A0A5Q6RJ39_9ACTN</name>
<evidence type="ECO:0000256" key="3">
    <source>
        <dbReference type="ARBA" id="ARBA00011245"/>
    </source>
</evidence>
<comment type="similarity">
    <text evidence="2">Belongs to the aminoglycoside phosphotransferase family.</text>
</comment>
<organism evidence="16 17">
    <name type="scientific">Mumia zhuanghuii</name>
    <dbReference type="NCBI Taxonomy" id="2585211"/>
    <lineage>
        <taxon>Bacteria</taxon>
        <taxon>Bacillati</taxon>
        <taxon>Actinomycetota</taxon>
        <taxon>Actinomycetes</taxon>
        <taxon>Propionibacteriales</taxon>
        <taxon>Nocardioidaceae</taxon>
        <taxon>Mumia</taxon>
    </lineage>
</organism>
<dbReference type="RefSeq" id="WP_149771385.1">
    <property type="nucleotide sequence ID" value="NZ_VDFQ02000007.1"/>
</dbReference>
<evidence type="ECO:0000256" key="7">
    <source>
        <dbReference type="ARBA" id="ARBA00022679"/>
    </source>
</evidence>
<keyword evidence="12" id="KW-0119">Carbohydrate metabolism</keyword>
<evidence type="ECO:0000256" key="9">
    <source>
        <dbReference type="ARBA" id="ARBA00022777"/>
    </source>
</evidence>
<evidence type="ECO:0000259" key="15">
    <source>
        <dbReference type="Pfam" id="PF18085"/>
    </source>
</evidence>
<evidence type="ECO:0000256" key="8">
    <source>
        <dbReference type="ARBA" id="ARBA00022741"/>
    </source>
</evidence>